<dbReference type="Pfam" id="PF13601">
    <property type="entry name" value="HTH_34"/>
    <property type="match status" value="1"/>
</dbReference>
<dbReference type="RefSeq" id="WP_007459611.1">
    <property type="nucleotide sequence ID" value="NZ_HF570108.1"/>
</dbReference>
<evidence type="ECO:0000313" key="3">
    <source>
        <dbReference type="Proteomes" id="UP000003448"/>
    </source>
</evidence>
<dbReference type="Proteomes" id="UP000003448">
    <property type="component" value="Unassembled WGS sequence"/>
</dbReference>
<gene>
    <name evidence="2" type="ORF">MILUP08_43237</name>
</gene>
<dbReference type="OrthoDB" id="4952043at2"/>
<reference evidence="3" key="1">
    <citation type="journal article" date="2012" name="J. Bacteriol.">
        <title>Genome Sequence of Micromonospora lupini Lupac 08, Isolated from Root Nodules of Lupinus angustifolius.</title>
        <authorList>
            <person name="Alonso-Vega P."/>
            <person name="Normand P."/>
            <person name="Bacigalupe R."/>
            <person name="Pujic P."/>
            <person name="Lajus A."/>
            <person name="Vallenet D."/>
            <person name="Carro L."/>
            <person name="Coll P."/>
            <person name="Trujillo M.E."/>
        </authorList>
    </citation>
    <scope>NUCLEOTIDE SEQUENCE [LARGE SCALE GENOMIC DNA]</scope>
    <source>
        <strain evidence="3">Lupac 08</strain>
    </source>
</reference>
<dbReference type="InterPro" id="IPR001845">
    <property type="entry name" value="HTH_ArsR_DNA-bd_dom"/>
</dbReference>
<dbReference type="InterPro" id="IPR036388">
    <property type="entry name" value="WH-like_DNA-bd_sf"/>
</dbReference>
<dbReference type="InterPro" id="IPR011991">
    <property type="entry name" value="ArsR-like_HTH"/>
</dbReference>
<dbReference type="InterPro" id="IPR036390">
    <property type="entry name" value="WH_DNA-bd_sf"/>
</dbReference>
<dbReference type="PANTHER" id="PTHR37318">
    <property type="entry name" value="BSL7504 PROTEIN"/>
    <property type="match status" value="1"/>
</dbReference>
<keyword evidence="3" id="KW-1185">Reference proteome</keyword>
<dbReference type="CDD" id="cd00090">
    <property type="entry name" value="HTH_ARSR"/>
    <property type="match status" value="1"/>
</dbReference>
<dbReference type="EMBL" id="CAIE01000026">
    <property type="protein sequence ID" value="CCH18329.1"/>
    <property type="molecule type" value="Genomic_DNA"/>
</dbReference>
<dbReference type="SMART" id="SM00418">
    <property type="entry name" value="HTH_ARSR"/>
    <property type="match status" value="1"/>
</dbReference>
<protein>
    <submittedName>
        <fullName evidence="2">Transcriptional regulator, MarR/EmrR family protein</fullName>
    </submittedName>
</protein>
<sequence length="112" mass="12436">MTDSPPTAGRAPGLDRLLSDPTRLAIMSVLTAADWCDFAFLRDAVSLSDSALSKQLTTLKNDGQIEQRRTYHGRVPKTTVRATDEARARFVRHVEALRMIVERAQAGEQPRS</sequence>
<dbReference type="InterPro" id="IPR027395">
    <property type="entry name" value="WH_DNA-bd_dom"/>
</dbReference>
<proteinExistence type="predicted"/>
<dbReference type="SUPFAM" id="SSF46785">
    <property type="entry name" value="Winged helix' DNA-binding domain"/>
    <property type="match status" value="1"/>
</dbReference>
<dbReference type="GO" id="GO:0003700">
    <property type="term" value="F:DNA-binding transcription factor activity"/>
    <property type="evidence" value="ECO:0007669"/>
    <property type="project" value="InterPro"/>
</dbReference>
<accession>I0L3D2</accession>
<organism evidence="2 3">
    <name type="scientific">Micromonospora lupini str. Lupac 08</name>
    <dbReference type="NCBI Taxonomy" id="1150864"/>
    <lineage>
        <taxon>Bacteria</taxon>
        <taxon>Bacillati</taxon>
        <taxon>Actinomycetota</taxon>
        <taxon>Actinomycetes</taxon>
        <taxon>Micromonosporales</taxon>
        <taxon>Micromonosporaceae</taxon>
        <taxon>Micromonospora</taxon>
    </lineage>
</organism>
<evidence type="ECO:0000313" key="2">
    <source>
        <dbReference type="EMBL" id="CCH18329.1"/>
    </source>
</evidence>
<dbReference type="AlphaFoldDB" id="I0L3D2"/>
<dbReference type="eggNOG" id="COG0640">
    <property type="taxonomic scope" value="Bacteria"/>
</dbReference>
<name>I0L3D2_9ACTN</name>
<dbReference type="PANTHER" id="PTHR37318:SF1">
    <property type="entry name" value="BSL7504 PROTEIN"/>
    <property type="match status" value="1"/>
</dbReference>
<dbReference type="Gene3D" id="1.10.10.10">
    <property type="entry name" value="Winged helix-like DNA-binding domain superfamily/Winged helix DNA-binding domain"/>
    <property type="match status" value="1"/>
</dbReference>
<evidence type="ECO:0000259" key="1">
    <source>
        <dbReference type="SMART" id="SM00418"/>
    </source>
</evidence>
<dbReference type="STRING" id="1150864.MILUP08_43237"/>
<feature type="domain" description="HTH arsR-type" evidence="1">
    <location>
        <begin position="13"/>
        <end position="105"/>
    </location>
</feature>
<comment type="caution">
    <text evidence="2">The sequence shown here is derived from an EMBL/GenBank/DDBJ whole genome shotgun (WGS) entry which is preliminary data.</text>
</comment>